<sequence length="1329" mass="154948">MKVQKDPCIPLKLSDVFSPEKPSESKCNGRQLDKTNKEKFKKKSWSILNKYKITEFNKSEKNDIRIRNKIFVENRINKEIGGQSSDDRRIELCDRNNGDSYDHSEKVKTKVETENRNNALKDCKKRKVYKKSNLLIANGTTGIIVHNGIMCLSMKGIQPFIVSSVKKSFCIYDMHKLRKAFISDYYSEDIKNLYFAKNCVYVVFNKKVYRVNETGGRKVFFSNDHKYNIIDIFVVTDYLLTYSKKEIILWDDQCNDDEAFSVSNSCSEDSSQEDGHGDRDKDVERDGDKVGEREEIKDGEKIDSKVGDRDDDEVGERDGNKDGERDSDKVGEQDNDKHIEEKGDDRKNENASEQCTGNGKLSCQGDGQDGTWASNKSCKEGKELIGKNSVKKNNDYVFKCILLFDDNSDVEIKCIYHPDGYINKVIILTNENKLYLYNINKEKIIHEYVSINKVNFNKGKFIKLMSGTLKREELYVVTSNNELYIINIEKDEIVYSKNIHMNDDTITCVSFFNYKHNGEEICAVLLGTEHGKILMINSKSIQYFILRNVHDHVKNILISPQGYIYTAGYDNTINLLNVNKSTFTLDIIKKRNSCIGIINNIKYIDDEHFKLLVSANIPDKKEGNLFIICPHNPEQNKEFSWNKRINILDKTIIDFDINTNRHYDWNNILICLNKLDRVYLASSYRKTVANEYLLLPSNIMNKQQKQMKSKNFINNADNNGVLKDDACEDNNFIDEHNDDTEEYKIYDEHNSFDYNINLKKIYKYATSVLISTCGHIGIVGYSDGEIHSFNMQSTTYRNEYKLNKYSFKSKAHTDGLILKLYLYGVNYFVSASNSREDTCLRVWNIYTSELTYSYNVRSEYINSCSSNSIGGNGLVNTSSNSDEVSEDIYISSFYHFSILTVVCLSNKHILIVDIEQKCITRKFRFSFSVTYVTFSKDNRLIFFALNNHTLLIYEIISNTFVDYLLFKNDIISMIYNDMYLHTAHKNNYNFLNSFTNKNLFNNNKNNYFVNDYKLINAIPIEDFSDTDDNYFYKCTNLKELINMKNNDIDNTYNNTLCLNEQNNDKDASLNEKGGNNYTHLIQSYTSREKQINKNLLTMSGFNMSKIAYIIFLDKIKEKCKVEENVKRNEQIPFFLTAKLEKNIEYVDNKEKEFLENITKNVFNKREQIEDQEAEEEKHDEATEKVNNRNVVRKRQIFNRYKPPMPLSKLQEILAKNEFSYINVLKYLKSLSPSGVHFNILSLSSKEELENMMNFFIYHVKTNDNIDLIQAYILIFLKAHGRRLIKIKEKNLRNTTNVLLQEIQGSWSNINFLFENIIFFIKFLTNIQLE</sequence>
<protein>
    <submittedName>
        <fullName evidence="1">U3 small nucleolar RNA-associated protein 21</fullName>
    </submittedName>
</protein>
<dbReference type="EMBL" id="CM043779">
    <property type="protein sequence ID" value="KAI4837147.1"/>
    <property type="molecule type" value="Genomic_DNA"/>
</dbReference>
<reference evidence="1" key="1">
    <citation type="submission" date="2022-06" db="EMBL/GenBank/DDBJ databases">
        <title>The First Complete Genome of the Simian Malaria Parasite Plasmodium brasilianum.</title>
        <authorList>
            <person name="Bajic M."/>
            <person name="Ravishankar S."/>
        </authorList>
    </citation>
    <scope>NUCLEOTIDE SEQUENCE</scope>
    <source>
        <strain evidence="1">Bolivian I</strain>
    </source>
</reference>
<gene>
    <name evidence="1" type="ORF">MKS88_003617</name>
</gene>
<evidence type="ECO:0000313" key="2">
    <source>
        <dbReference type="Proteomes" id="UP001056978"/>
    </source>
</evidence>
<comment type="caution">
    <text evidence="1">The sequence shown here is derived from an EMBL/GenBank/DDBJ whole genome shotgun (WGS) entry which is preliminary data.</text>
</comment>
<dbReference type="Proteomes" id="UP001056978">
    <property type="component" value="Chromosome 11"/>
</dbReference>
<accession>A0ACB9Y7N3</accession>
<evidence type="ECO:0000313" key="1">
    <source>
        <dbReference type="EMBL" id="KAI4837147.1"/>
    </source>
</evidence>
<proteinExistence type="predicted"/>
<keyword evidence="2" id="KW-1185">Reference proteome</keyword>
<organism evidence="1 2">
    <name type="scientific">Plasmodium brasilianum</name>
    <dbReference type="NCBI Taxonomy" id="5824"/>
    <lineage>
        <taxon>Eukaryota</taxon>
        <taxon>Sar</taxon>
        <taxon>Alveolata</taxon>
        <taxon>Apicomplexa</taxon>
        <taxon>Aconoidasida</taxon>
        <taxon>Haemosporida</taxon>
        <taxon>Plasmodiidae</taxon>
        <taxon>Plasmodium</taxon>
        <taxon>Plasmodium (Plasmodium)</taxon>
    </lineage>
</organism>
<name>A0ACB9Y7N3_PLABR</name>